<feature type="region of interest" description="Disordered" evidence="1">
    <location>
        <begin position="83"/>
        <end position="104"/>
    </location>
</feature>
<proteinExistence type="predicted"/>
<evidence type="ECO:0000313" key="2">
    <source>
        <dbReference type="EMBL" id="KAB2607681.1"/>
    </source>
</evidence>
<dbReference type="Proteomes" id="UP000327157">
    <property type="component" value="Chromosome 14"/>
</dbReference>
<evidence type="ECO:0000313" key="3">
    <source>
        <dbReference type="Proteomes" id="UP000327157"/>
    </source>
</evidence>
<dbReference type="EMBL" id="SMOL01000553">
    <property type="protein sequence ID" value="KAB2607681.1"/>
    <property type="molecule type" value="Genomic_DNA"/>
</dbReference>
<organism evidence="2 3">
    <name type="scientific">Pyrus ussuriensis x Pyrus communis</name>
    <dbReference type="NCBI Taxonomy" id="2448454"/>
    <lineage>
        <taxon>Eukaryota</taxon>
        <taxon>Viridiplantae</taxon>
        <taxon>Streptophyta</taxon>
        <taxon>Embryophyta</taxon>
        <taxon>Tracheophyta</taxon>
        <taxon>Spermatophyta</taxon>
        <taxon>Magnoliopsida</taxon>
        <taxon>eudicotyledons</taxon>
        <taxon>Gunneridae</taxon>
        <taxon>Pentapetalae</taxon>
        <taxon>rosids</taxon>
        <taxon>fabids</taxon>
        <taxon>Rosales</taxon>
        <taxon>Rosaceae</taxon>
        <taxon>Amygdaloideae</taxon>
        <taxon>Maleae</taxon>
        <taxon>Pyrus</taxon>
    </lineage>
</organism>
<keyword evidence="3" id="KW-1185">Reference proteome</keyword>
<reference evidence="3" key="2">
    <citation type="submission" date="2019-10" db="EMBL/GenBank/DDBJ databases">
        <title>A de novo genome assembly of a pear dwarfing rootstock.</title>
        <authorList>
            <person name="Wang F."/>
            <person name="Wang J."/>
            <person name="Li S."/>
            <person name="Zhang Y."/>
            <person name="Fang M."/>
            <person name="Ma L."/>
            <person name="Zhao Y."/>
            <person name="Jiang S."/>
        </authorList>
    </citation>
    <scope>NUCLEOTIDE SEQUENCE [LARGE SCALE GENOMIC DNA]</scope>
</reference>
<dbReference type="AlphaFoldDB" id="A0A5N5G1M2"/>
<protein>
    <submittedName>
        <fullName evidence="2">Protein FAR-RED ELONGATED HYPOCOTYL 3-like</fullName>
    </submittedName>
</protein>
<gene>
    <name evidence="2" type="ORF">D8674_010849</name>
</gene>
<name>A0A5N5G1M2_9ROSA</name>
<reference evidence="2 3" key="1">
    <citation type="submission" date="2019-09" db="EMBL/GenBank/DDBJ databases">
        <authorList>
            <person name="Ou C."/>
        </authorList>
    </citation>
    <scope>NUCLEOTIDE SEQUENCE [LARGE SCALE GENOMIC DNA]</scope>
    <source>
        <strain evidence="2">S2</strain>
        <tissue evidence="2">Leaf</tissue>
    </source>
</reference>
<accession>A0A5N5G1M2</accession>
<sequence length="137" mass="15064">MSAYEYECYLSVNGRTKANGIELLLNGESSLAMVIMILNGTNAVNEKIRPLVGGTNENMEPPATKGDMECHAKRKSIVDDVGFLEPDPVKTKGSGKRFKKGKEKGKCKKRVNGNLCHGCGQYGINHDKRNCPKLHNQ</sequence>
<comment type="caution">
    <text evidence="2">The sequence shown here is derived from an EMBL/GenBank/DDBJ whole genome shotgun (WGS) entry which is preliminary data.</text>
</comment>
<feature type="compositionally biased region" description="Basic residues" evidence="1">
    <location>
        <begin position="93"/>
        <end position="104"/>
    </location>
</feature>
<reference evidence="2 3" key="3">
    <citation type="submission" date="2019-11" db="EMBL/GenBank/DDBJ databases">
        <title>A de novo genome assembly of a pear dwarfing rootstock.</title>
        <authorList>
            <person name="Wang F."/>
            <person name="Wang J."/>
            <person name="Li S."/>
            <person name="Zhang Y."/>
            <person name="Fang M."/>
            <person name="Ma L."/>
            <person name="Zhao Y."/>
            <person name="Jiang S."/>
        </authorList>
    </citation>
    <scope>NUCLEOTIDE SEQUENCE [LARGE SCALE GENOMIC DNA]</scope>
    <source>
        <strain evidence="2">S2</strain>
        <tissue evidence="2">Leaf</tissue>
    </source>
</reference>
<evidence type="ECO:0000256" key="1">
    <source>
        <dbReference type="SAM" id="MobiDB-lite"/>
    </source>
</evidence>